<evidence type="ECO:0000313" key="2">
    <source>
        <dbReference type="EMBL" id="PPQ36314.1"/>
    </source>
</evidence>
<feature type="chain" id="PRO_5015720509" description="Pilus formation protein N-terminal domain-containing protein" evidence="1">
    <location>
        <begin position="28"/>
        <end position="126"/>
    </location>
</feature>
<dbReference type="AlphaFoldDB" id="A0A2S6NLL4"/>
<evidence type="ECO:0008006" key="4">
    <source>
        <dbReference type="Google" id="ProtNLM"/>
    </source>
</evidence>
<feature type="signal peptide" evidence="1">
    <location>
        <begin position="1"/>
        <end position="27"/>
    </location>
</feature>
<proteinExistence type="predicted"/>
<accession>A0A2S6NLL4</accession>
<reference evidence="2 3" key="1">
    <citation type="journal article" date="2018" name="Arch. Microbiol.">
        <title>New insights into the metabolic potential of the phototrophic purple bacterium Rhodopila globiformis DSM 161(T) from its draft genome sequence and evidence for a vanadium-dependent nitrogenase.</title>
        <authorList>
            <person name="Imhoff J.F."/>
            <person name="Rahn T."/>
            <person name="Kunzel S."/>
            <person name="Neulinger S.C."/>
        </authorList>
    </citation>
    <scope>NUCLEOTIDE SEQUENCE [LARGE SCALE GENOMIC DNA]</scope>
    <source>
        <strain evidence="2 3">DSM 161</strain>
    </source>
</reference>
<keyword evidence="3" id="KW-1185">Reference proteome</keyword>
<dbReference type="EMBL" id="NHRY01000059">
    <property type="protein sequence ID" value="PPQ36314.1"/>
    <property type="molecule type" value="Genomic_DNA"/>
</dbReference>
<organism evidence="2 3">
    <name type="scientific">Rhodopila globiformis</name>
    <name type="common">Rhodopseudomonas globiformis</name>
    <dbReference type="NCBI Taxonomy" id="1071"/>
    <lineage>
        <taxon>Bacteria</taxon>
        <taxon>Pseudomonadati</taxon>
        <taxon>Pseudomonadota</taxon>
        <taxon>Alphaproteobacteria</taxon>
        <taxon>Acetobacterales</taxon>
        <taxon>Acetobacteraceae</taxon>
        <taxon>Rhodopila</taxon>
    </lineage>
</organism>
<name>A0A2S6NLL4_RHOGL</name>
<protein>
    <recommendedName>
        <fullName evidence="4">Pilus formation protein N-terminal domain-containing protein</fullName>
    </recommendedName>
</protein>
<keyword evidence="1" id="KW-0732">Signal</keyword>
<dbReference type="Proteomes" id="UP000239724">
    <property type="component" value="Unassembled WGS sequence"/>
</dbReference>
<evidence type="ECO:0000256" key="1">
    <source>
        <dbReference type="SAM" id="SignalP"/>
    </source>
</evidence>
<sequence length="126" mass="12892">MACLKKTLATLAAAVAICALGPVEALAAEIDIIESAIPGADPTVVLSGFIQNPDVIMGSVAGQPEAVYIGNVTAGQFASTNTSLPSLVMVLADPGSPVTLILLCQKLKDSQCYQWVMGALVCEKTS</sequence>
<comment type="caution">
    <text evidence="2">The sequence shown here is derived from an EMBL/GenBank/DDBJ whole genome shotgun (WGS) entry which is preliminary data.</text>
</comment>
<evidence type="ECO:0000313" key="3">
    <source>
        <dbReference type="Proteomes" id="UP000239724"/>
    </source>
</evidence>
<gene>
    <name evidence="2" type="ORF">CCS01_05325</name>
</gene>